<evidence type="ECO:0000313" key="1">
    <source>
        <dbReference type="EMBL" id="KKM84767.1"/>
    </source>
</evidence>
<organism evidence="1">
    <name type="scientific">marine sediment metagenome</name>
    <dbReference type="NCBI Taxonomy" id="412755"/>
    <lineage>
        <taxon>unclassified sequences</taxon>
        <taxon>metagenomes</taxon>
        <taxon>ecological metagenomes</taxon>
    </lineage>
</organism>
<accession>A0A0F9NTZ3</accession>
<name>A0A0F9NTZ3_9ZZZZ</name>
<proteinExistence type="predicted"/>
<sequence>MKEINLQVEKLLIKLIGKNLCGDIYSWSDKDWKSGLVDYNDAYRGMQETVIRCGRVNLFSYEEYADPFIGEDYVVIVGAKNKDEAIDIGILRILKVINKDEQLTSGNLTLEELEDMEDKYNLNYRSIYQSFITKIGETIGPDRDLERFLRDEILERTRIYKGAPVGVPMDEDGNRSDLEGFLREILIAHQEKGFTGYTGEHLYPDASWYYYDESDDEILEGVDKEFKVNEYLSVKFGTNRNSESGTVIYIDNRAFVKCRSSLLLNISIKEIKGQIDTGISDEIKSIDELAENFARANCNYYKEEKFGSKEISYDISYEDEFWGICSNLQVWAENSYDIRLLHSKIAFKLLKELADVGDTLAEKVFREEVVKTFQKENLNLKHYLIINFFFTTTIHTQYLSIEELLTVITPTLKKLLKVDNDKAYEILIDLKKFFYQELESYHTTNIHGSRVSIETYINSLKLFEKEIVKLIQEGSCIVIVYLSQYLQYNKNVLKHLNSESIRSFLIDIEKIKNYSIKINIFASLILMMHQDLVNEITSNYSSIEKIFLDILNMIDKVNLDVQEDFYDPQYTLYNNILDFLDVIVDTKLGKAKLVNILETLYRLPKIEIYPDFETKSVIYEFLKLNKLKILPIDEKIGLSISLIKSIRETDMDNDNNQYLERYFADLFNEINKSQSSSFWIFRRVCDFIIQCRGTGLMEVYSDYSVIQEVINNLIKKHGTSKLSNKELKAINIFLKEPLIYLLEEEE</sequence>
<dbReference type="AlphaFoldDB" id="A0A0F9NTZ3"/>
<gene>
    <name evidence="1" type="ORF">LCGC14_1295830</name>
</gene>
<reference evidence="1" key="1">
    <citation type="journal article" date="2015" name="Nature">
        <title>Complex archaea that bridge the gap between prokaryotes and eukaryotes.</title>
        <authorList>
            <person name="Spang A."/>
            <person name="Saw J.H."/>
            <person name="Jorgensen S.L."/>
            <person name="Zaremba-Niedzwiedzka K."/>
            <person name="Martijn J."/>
            <person name="Lind A.E."/>
            <person name="van Eijk R."/>
            <person name="Schleper C."/>
            <person name="Guy L."/>
            <person name="Ettema T.J."/>
        </authorList>
    </citation>
    <scope>NUCLEOTIDE SEQUENCE</scope>
</reference>
<dbReference type="EMBL" id="LAZR01007516">
    <property type="protein sequence ID" value="KKM84767.1"/>
    <property type="molecule type" value="Genomic_DNA"/>
</dbReference>
<comment type="caution">
    <text evidence="1">The sequence shown here is derived from an EMBL/GenBank/DDBJ whole genome shotgun (WGS) entry which is preliminary data.</text>
</comment>
<protein>
    <submittedName>
        <fullName evidence="1">Uncharacterized protein</fullName>
    </submittedName>
</protein>